<dbReference type="PANTHER" id="PTHR47718">
    <property type="entry name" value="OS01G0519700 PROTEIN"/>
    <property type="match status" value="1"/>
</dbReference>
<proteinExistence type="predicted"/>
<dbReference type="PROSITE" id="PS50811">
    <property type="entry name" value="WRKY"/>
    <property type="match status" value="1"/>
</dbReference>
<comment type="caution">
    <text evidence="2">The sequence shown here is derived from an EMBL/GenBank/DDBJ whole genome shotgun (WGS) entry which is preliminary data.</text>
</comment>
<evidence type="ECO:0000313" key="3">
    <source>
        <dbReference type="Proteomes" id="UP000289738"/>
    </source>
</evidence>
<dbReference type="InterPro" id="IPR004330">
    <property type="entry name" value="FAR1_DNA_bnd_dom"/>
</dbReference>
<dbReference type="InterPro" id="IPR018289">
    <property type="entry name" value="MULE_transposase_dom"/>
</dbReference>
<dbReference type="Proteomes" id="UP000289738">
    <property type="component" value="Chromosome A05"/>
</dbReference>
<feature type="domain" description="WRKY" evidence="1">
    <location>
        <begin position="1"/>
        <end position="59"/>
    </location>
</feature>
<dbReference type="Pfam" id="PF03101">
    <property type="entry name" value="FAR1"/>
    <property type="match status" value="1"/>
</dbReference>
<accession>A0A445CY10</accession>
<evidence type="ECO:0000259" key="1">
    <source>
        <dbReference type="PROSITE" id="PS50811"/>
    </source>
</evidence>
<gene>
    <name evidence="2" type="ORF">Ahy_A05g021670</name>
</gene>
<dbReference type="PANTHER" id="PTHR47718:SF15">
    <property type="entry name" value="PROTEIN FAR1-RELATED SEQUENCE 5-LIKE"/>
    <property type="match status" value="1"/>
</dbReference>
<reference evidence="2 3" key="1">
    <citation type="submission" date="2019-01" db="EMBL/GenBank/DDBJ databases">
        <title>Sequencing of cultivated peanut Arachis hypogaea provides insights into genome evolution and oil improvement.</title>
        <authorList>
            <person name="Chen X."/>
        </authorList>
    </citation>
    <scope>NUCLEOTIDE SEQUENCE [LARGE SCALE GENOMIC DNA]</scope>
    <source>
        <strain evidence="3">cv. Fuhuasheng</strain>
        <tissue evidence="2">Leaves</tissue>
    </source>
</reference>
<dbReference type="GO" id="GO:0003700">
    <property type="term" value="F:DNA-binding transcription factor activity"/>
    <property type="evidence" value="ECO:0007669"/>
    <property type="project" value="InterPro"/>
</dbReference>
<dbReference type="Pfam" id="PF10551">
    <property type="entry name" value="MULE"/>
    <property type="match status" value="1"/>
</dbReference>
<keyword evidence="3" id="KW-1185">Reference proteome</keyword>
<dbReference type="AlphaFoldDB" id="A0A445CY10"/>
<dbReference type="GO" id="GO:0043565">
    <property type="term" value="F:sequence-specific DNA binding"/>
    <property type="evidence" value="ECO:0007669"/>
    <property type="project" value="InterPro"/>
</dbReference>
<protein>
    <recommendedName>
        <fullName evidence="1">WRKY domain-containing protein</fullName>
    </recommendedName>
</protein>
<organism evidence="2 3">
    <name type="scientific">Arachis hypogaea</name>
    <name type="common">Peanut</name>
    <dbReference type="NCBI Taxonomy" id="3818"/>
    <lineage>
        <taxon>Eukaryota</taxon>
        <taxon>Viridiplantae</taxon>
        <taxon>Streptophyta</taxon>
        <taxon>Embryophyta</taxon>
        <taxon>Tracheophyta</taxon>
        <taxon>Spermatophyta</taxon>
        <taxon>Magnoliopsida</taxon>
        <taxon>eudicotyledons</taxon>
        <taxon>Gunneridae</taxon>
        <taxon>Pentapetalae</taxon>
        <taxon>rosids</taxon>
        <taxon>fabids</taxon>
        <taxon>Fabales</taxon>
        <taxon>Fabaceae</taxon>
        <taxon>Papilionoideae</taxon>
        <taxon>50 kb inversion clade</taxon>
        <taxon>dalbergioids sensu lato</taxon>
        <taxon>Dalbergieae</taxon>
        <taxon>Pterocarpus clade</taxon>
        <taxon>Arachis</taxon>
    </lineage>
</organism>
<dbReference type="InterPro" id="IPR003657">
    <property type="entry name" value="WRKY_dom"/>
</dbReference>
<dbReference type="STRING" id="3818.A0A445CY10"/>
<dbReference type="EMBL" id="SDMP01000005">
    <property type="protein sequence ID" value="RYR55795.1"/>
    <property type="molecule type" value="Genomic_DNA"/>
</dbReference>
<sequence>MYHRKRFRSVKFYSIPNRQKRPRAETRCGCPARMQVRMDDELGRRYVAYFSDEHNHSVLELRFSSMLPSHRRMSEVDIEQMNDIRKGGIPVSRIHGFMASLANGYYNVPYTTRDMHNVNAKQQREGGLDAESCLRYLREFKANDPTLYYKEVVDGEGMLQHLFWCDGTNKIDYQVFGDVVAFDATYNKNIYLSLLVVFSGVNHHNEMVIFADALVANEKEETYA</sequence>
<name>A0A445CY10_ARAHY</name>
<evidence type="ECO:0000313" key="2">
    <source>
        <dbReference type="EMBL" id="RYR55795.1"/>
    </source>
</evidence>